<feature type="compositionally biased region" description="Basic and acidic residues" evidence="1">
    <location>
        <begin position="18"/>
        <end position="31"/>
    </location>
</feature>
<name>A0A9W9GIQ8_9EURO</name>
<organism evidence="2 3">
    <name type="scientific">Penicillium bovifimosum</name>
    <dbReference type="NCBI Taxonomy" id="126998"/>
    <lineage>
        <taxon>Eukaryota</taxon>
        <taxon>Fungi</taxon>
        <taxon>Dikarya</taxon>
        <taxon>Ascomycota</taxon>
        <taxon>Pezizomycotina</taxon>
        <taxon>Eurotiomycetes</taxon>
        <taxon>Eurotiomycetidae</taxon>
        <taxon>Eurotiales</taxon>
        <taxon>Aspergillaceae</taxon>
        <taxon>Penicillium</taxon>
    </lineage>
</organism>
<dbReference type="GeneID" id="81409901"/>
<evidence type="ECO:0000313" key="3">
    <source>
        <dbReference type="Proteomes" id="UP001149079"/>
    </source>
</evidence>
<proteinExistence type="predicted"/>
<accession>A0A9W9GIQ8</accession>
<gene>
    <name evidence="2" type="ORF">N7515_009987</name>
</gene>
<keyword evidence="3" id="KW-1185">Reference proteome</keyword>
<dbReference type="Proteomes" id="UP001149079">
    <property type="component" value="Unassembled WGS sequence"/>
</dbReference>
<dbReference type="AlphaFoldDB" id="A0A9W9GIQ8"/>
<sequence>MARSKELTPAIREQSPSDAREPQSPDPEGRKSLQRLKRCHRNPKIMADDMLAEVDHEVEYQNVFRMPGISANAYLASSALSSKKNTP</sequence>
<dbReference type="OrthoDB" id="5151590at2759"/>
<reference evidence="2" key="2">
    <citation type="journal article" date="2023" name="IMA Fungus">
        <title>Comparative genomic study of the Penicillium genus elucidates a diverse pangenome and 15 lateral gene transfer events.</title>
        <authorList>
            <person name="Petersen C."/>
            <person name="Sorensen T."/>
            <person name="Nielsen M.R."/>
            <person name="Sondergaard T.E."/>
            <person name="Sorensen J.L."/>
            <person name="Fitzpatrick D.A."/>
            <person name="Frisvad J.C."/>
            <person name="Nielsen K.L."/>
        </authorList>
    </citation>
    <scope>NUCLEOTIDE SEQUENCE</scope>
    <source>
        <strain evidence="2">IBT 22155</strain>
    </source>
</reference>
<evidence type="ECO:0000313" key="2">
    <source>
        <dbReference type="EMBL" id="KAJ5120599.1"/>
    </source>
</evidence>
<dbReference type="EMBL" id="JAPQKL010000008">
    <property type="protein sequence ID" value="KAJ5120599.1"/>
    <property type="molecule type" value="Genomic_DNA"/>
</dbReference>
<dbReference type="RefSeq" id="XP_056517103.1">
    <property type="nucleotide sequence ID" value="XM_056670730.1"/>
</dbReference>
<feature type="compositionally biased region" description="Basic residues" evidence="1">
    <location>
        <begin position="32"/>
        <end position="41"/>
    </location>
</feature>
<protein>
    <submittedName>
        <fullName evidence="2">Uncharacterized protein</fullName>
    </submittedName>
</protein>
<feature type="region of interest" description="Disordered" evidence="1">
    <location>
        <begin position="1"/>
        <end position="41"/>
    </location>
</feature>
<reference evidence="2" key="1">
    <citation type="submission" date="2022-11" db="EMBL/GenBank/DDBJ databases">
        <authorList>
            <person name="Petersen C."/>
        </authorList>
    </citation>
    <scope>NUCLEOTIDE SEQUENCE</scope>
    <source>
        <strain evidence="2">IBT 22155</strain>
    </source>
</reference>
<comment type="caution">
    <text evidence="2">The sequence shown here is derived from an EMBL/GenBank/DDBJ whole genome shotgun (WGS) entry which is preliminary data.</text>
</comment>
<evidence type="ECO:0000256" key="1">
    <source>
        <dbReference type="SAM" id="MobiDB-lite"/>
    </source>
</evidence>